<organism evidence="1 2">
    <name type="scientific">Hermanssonia centrifuga</name>
    <dbReference type="NCBI Taxonomy" id="98765"/>
    <lineage>
        <taxon>Eukaryota</taxon>
        <taxon>Fungi</taxon>
        <taxon>Dikarya</taxon>
        <taxon>Basidiomycota</taxon>
        <taxon>Agaricomycotina</taxon>
        <taxon>Agaricomycetes</taxon>
        <taxon>Polyporales</taxon>
        <taxon>Meruliaceae</taxon>
        <taxon>Hermanssonia</taxon>
    </lineage>
</organism>
<keyword evidence="2" id="KW-1185">Reference proteome</keyword>
<evidence type="ECO:0000313" key="1">
    <source>
        <dbReference type="EMBL" id="PSR93769.1"/>
    </source>
</evidence>
<dbReference type="AlphaFoldDB" id="A0A2R6PMY0"/>
<accession>A0A2R6PMY0</accession>
<gene>
    <name evidence="1" type="ORF">PHLCEN_2v4664</name>
</gene>
<comment type="caution">
    <text evidence="1">The sequence shown here is derived from an EMBL/GenBank/DDBJ whole genome shotgun (WGS) entry which is preliminary data.</text>
</comment>
<evidence type="ECO:0000313" key="2">
    <source>
        <dbReference type="Proteomes" id="UP000186601"/>
    </source>
</evidence>
<dbReference type="EMBL" id="MLYV02000468">
    <property type="protein sequence ID" value="PSR93769.1"/>
    <property type="molecule type" value="Genomic_DNA"/>
</dbReference>
<reference evidence="1 2" key="1">
    <citation type="submission" date="2018-02" db="EMBL/GenBank/DDBJ databases">
        <title>Genome sequence of the basidiomycete white-rot fungus Phlebia centrifuga.</title>
        <authorList>
            <person name="Granchi Z."/>
            <person name="Peng M."/>
            <person name="de Vries R.P."/>
            <person name="Hilden K."/>
            <person name="Makela M.R."/>
            <person name="Grigoriev I."/>
            <person name="Riley R."/>
        </authorList>
    </citation>
    <scope>NUCLEOTIDE SEQUENCE [LARGE SCALE GENOMIC DNA]</scope>
    <source>
        <strain evidence="1 2">FBCC195</strain>
    </source>
</reference>
<proteinExistence type="predicted"/>
<sequence length="59" mass="6716">MEKLFPAGLWPFPLSMAAKAARPAVDIDRIQMRAKQVMVKTRWIEMHGGELAKAVIMFM</sequence>
<dbReference type="Proteomes" id="UP000186601">
    <property type="component" value="Unassembled WGS sequence"/>
</dbReference>
<protein>
    <submittedName>
        <fullName evidence="1">Uncharacterized protein</fullName>
    </submittedName>
</protein>
<name>A0A2R6PMY0_9APHY</name>